<dbReference type="Pfam" id="PF02926">
    <property type="entry name" value="THUMP"/>
    <property type="match status" value="1"/>
</dbReference>
<organism evidence="7 8">
    <name type="scientific">Candidatus Scatosoma pullistercoris</name>
    <dbReference type="NCBI Taxonomy" id="2840934"/>
    <lineage>
        <taxon>Bacteria</taxon>
        <taxon>Bacillati</taxon>
        <taxon>Bacillota</taxon>
        <taxon>Clostridia</taxon>
        <taxon>Candidatus Scatosoma</taxon>
    </lineage>
</organism>
<proteinExistence type="predicted"/>
<feature type="compositionally biased region" description="Acidic residues" evidence="3">
    <location>
        <begin position="387"/>
        <end position="396"/>
    </location>
</feature>
<dbReference type="GO" id="GO:0008990">
    <property type="term" value="F:rRNA (guanine-N2-)-methyltransferase activity"/>
    <property type="evidence" value="ECO:0007669"/>
    <property type="project" value="TreeGrafter"/>
</dbReference>
<evidence type="ECO:0000313" key="8">
    <source>
        <dbReference type="Proteomes" id="UP000824081"/>
    </source>
</evidence>
<dbReference type="GO" id="GO:0070043">
    <property type="term" value="F:rRNA (guanine-N7-)-methyltransferase activity"/>
    <property type="evidence" value="ECO:0007669"/>
    <property type="project" value="TreeGrafter"/>
</dbReference>
<feature type="region of interest" description="Disordered" evidence="3">
    <location>
        <begin position="375"/>
        <end position="396"/>
    </location>
</feature>
<reference evidence="7" key="1">
    <citation type="submission" date="2020-10" db="EMBL/GenBank/DDBJ databases">
        <authorList>
            <person name="Gilroy R."/>
        </authorList>
    </citation>
    <scope>NUCLEOTIDE SEQUENCE</scope>
    <source>
        <strain evidence="7">11687</strain>
    </source>
</reference>
<feature type="domain" description="Ribosomal RNA large subunit methyltransferase K/L-like methyltransferase" evidence="4">
    <location>
        <begin position="162"/>
        <end position="369"/>
    </location>
</feature>
<dbReference type="AlphaFoldDB" id="A0A9D1MF79"/>
<evidence type="ECO:0000259" key="6">
    <source>
        <dbReference type="Pfam" id="PF22020"/>
    </source>
</evidence>
<keyword evidence="1 7" id="KW-0489">Methyltransferase</keyword>
<evidence type="ECO:0000256" key="1">
    <source>
        <dbReference type="ARBA" id="ARBA00022603"/>
    </source>
</evidence>
<dbReference type="Proteomes" id="UP000824081">
    <property type="component" value="Unassembled WGS sequence"/>
</dbReference>
<dbReference type="EMBL" id="DVMZ01000097">
    <property type="protein sequence ID" value="HIU59169.1"/>
    <property type="molecule type" value="Genomic_DNA"/>
</dbReference>
<dbReference type="InterPro" id="IPR004114">
    <property type="entry name" value="THUMP_dom"/>
</dbReference>
<evidence type="ECO:0000313" key="7">
    <source>
        <dbReference type="EMBL" id="HIU59169.1"/>
    </source>
</evidence>
<comment type="caution">
    <text evidence="7">The sequence shown here is derived from an EMBL/GenBank/DDBJ whole genome shotgun (WGS) entry which is preliminary data.</text>
</comment>
<dbReference type="PANTHER" id="PTHR47313:SF1">
    <property type="entry name" value="RIBOSOMAL RNA LARGE SUBUNIT METHYLTRANSFERASE K_L"/>
    <property type="match status" value="1"/>
</dbReference>
<feature type="domain" description="THUMP" evidence="5">
    <location>
        <begin position="67"/>
        <end position="153"/>
    </location>
</feature>
<dbReference type="CDD" id="cd11715">
    <property type="entry name" value="THUMP_AdoMetMT"/>
    <property type="match status" value="1"/>
</dbReference>
<accession>A0A9D1MF79</accession>
<evidence type="ECO:0000256" key="2">
    <source>
        <dbReference type="ARBA" id="ARBA00022679"/>
    </source>
</evidence>
<gene>
    <name evidence="7" type="ORF">IAC57_03605</name>
</gene>
<dbReference type="Pfam" id="PF22020">
    <property type="entry name" value="RlmL_1st"/>
    <property type="match status" value="1"/>
</dbReference>
<dbReference type="InterPro" id="IPR029063">
    <property type="entry name" value="SAM-dependent_MTases_sf"/>
</dbReference>
<dbReference type="InterPro" id="IPR002052">
    <property type="entry name" value="DNA_methylase_N6_adenine_CS"/>
</dbReference>
<dbReference type="Gene3D" id="3.30.2130.30">
    <property type="match status" value="1"/>
</dbReference>
<evidence type="ECO:0000256" key="3">
    <source>
        <dbReference type="SAM" id="MobiDB-lite"/>
    </source>
</evidence>
<sequence>MQLLIPVAAGLESVVKRQLFSLGFSRAPAFNGRIETEGDWTAVARLNVFLRSGERVLVKLAEFPAVTFDELYDRFYEIPWEDWLRVDSRILMDGKSAQSALAAVKAAGGVAKKAILRRLADHKRTGRQTFPETGPRTVVNFSVLRDRVTVALDTSGDGLHKRGYRSLAYTAPLKETLAAALIDLSLFHPDADPEKPFADVFCGSGTLPVEAAMKALCIAPGASRSFDFESWDCVPAGVADRAREEARDGEKRERKVRIFGSDISPEAISISSYHARRAGVAGKIQFSVADMRAFRSAVPYGVMISNPPYGERLSDKQSVRDLYAGLGRMFRALPDWSAYVLTSRPDFERWFGARADRKKKLSNANLACGLYTYFGKRPPSSRAGDRPEEEDEEETL</sequence>
<dbReference type="Gene3D" id="3.40.50.150">
    <property type="entry name" value="Vaccinia Virus protein VP39"/>
    <property type="match status" value="1"/>
</dbReference>
<keyword evidence="2" id="KW-0808">Transferase</keyword>
<feature type="domain" description="RlmL ferredoxin-like" evidence="6">
    <location>
        <begin position="2"/>
        <end position="57"/>
    </location>
</feature>
<dbReference type="Pfam" id="PF01170">
    <property type="entry name" value="UPF0020"/>
    <property type="match status" value="1"/>
</dbReference>
<dbReference type="GO" id="GO:0003723">
    <property type="term" value="F:RNA binding"/>
    <property type="evidence" value="ECO:0007669"/>
    <property type="project" value="InterPro"/>
</dbReference>
<dbReference type="InterPro" id="IPR054170">
    <property type="entry name" value="RlmL_1st"/>
</dbReference>
<protein>
    <submittedName>
        <fullName evidence="7">Class I SAM-dependent RNA methyltransferase</fullName>
    </submittedName>
</protein>
<dbReference type="PROSITE" id="PS00092">
    <property type="entry name" value="N6_MTASE"/>
    <property type="match status" value="1"/>
</dbReference>
<dbReference type="InterPro" id="IPR000241">
    <property type="entry name" value="RlmKL-like_Mtase"/>
</dbReference>
<name>A0A9D1MF79_9FIRM</name>
<reference evidence="7" key="2">
    <citation type="journal article" date="2021" name="PeerJ">
        <title>Extensive microbial diversity within the chicken gut microbiome revealed by metagenomics and culture.</title>
        <authorList>
            <person name="Gilroy R."/>
            <person name="Ravi A."/>
            <person name="Getino M."/>
            <person name="Pursley I."/>
            <person name="Horton D.L."/>
            <person name="Alikhan N.F."/>
            <person name="Baker D."/>
            <person name="Gharbi K."/>
            <person name="Hall N."/>
            <person name="Watson M."/>
            <person name="Adriaenssens E.M."/>
            <person name="Foster-Nyarko E."/>
            <person name="Jarju S."/>
            <person name="Secka A."/>
            <person name="Antonio M."/>
            <person name="Oren A."/>
            <person name="Chaudhuri R.R."/>
            <person name="La Ragione R."/>
            <person name="Hildebrand F."/>
            <person name="Pallen M.J."/>
        </authorList>
    </citation>
    <scope>NUCLEOTIDE SEQUENCE</scope>
    <source>
        <strain evidence="7">11687</strain>
    </source>
</reference>
<evidence type="ECO:0000259" key="4">
    <source>
        <dbReference type="Pfam" id="PF01170"/>
    </source>
</evidence>
<dbReference type="PANTHER" id="PTHR47313">
    <property type="entry name" value="RIBOSOMAL RNA LARGE SUBUNIT METHYLTRANSFERASE K/L"/>
    <property type="match status" value="1"/>
</dbReference>
<dbReference type="SUPFAM" id="SSF53335">
    <property type="entry name" value="S-adenosyl-L-methionine-dependent methyltransferases"/>
    <property type="match status" value="1"/>
</dbReference>
<evidence type="ECO:0000259" key="5">
    <source>
        <dbReference type="Pfam" id="PF02926"/>
    </source>
</evidence>